<dbReference type="Proteomes" id="UP000027138">
    <property type="component" value="Unassembled WGS sequence"/>
</dbReference>
<evidence type="ECO:0000256" key="5">
    <source>
        <dbReference type="ARBA" id="ARBA00023004"/>
    </source>
</evidence>
<evidence type="ECO:0000313" key="8">
    <source>
        <dbReference type="EMBL" id="KDP21184.1"/>
    </source>
</evidence>
<evidence type="ECO:0000256" key="6">
    <source>
        <dbReference type="RuleBase" id="RU003682"/>
    </source>
</evidence>
<name>A0A067JNW1_JATCU</name>
<dbReference type="InterPro" id="IPR050295">
    <property type="entry name" value="Plant_2OG-oxidoreductases"/>
</dbReference>
<evidence type="ECO:0000313" key="9">
    <source>
        <dbReference type="Proteomes" id="UP000027138"/>
    </source>
</evidence>
<dbReference type="AlphaFoldDB" id="A0A067JNW1"/>
<dbReference type="FunFam" id="2.60.120.330:FF:000001">
    <property type="entry name" value="Protein SRG1"/>
    <property type="match status" value="1"/>
</dbReference>
<comment type="similarity">
    <text evidence="1 6">Belongs to the iron/ascorbate-dependent oxidoreductase family.</text>
</comment>
<dbReference type="SUPFAM" id="SSF51197">
    <property type="entry name" value="Clavaminate synthase-like"/>
    <property type="match status" value="1"/>
</dbReference>
<dbReference type="InterPro" id="IPR027443">
    <property type="entry name" value="IPNS-like_sf"/>
</dbReference>
<dbReference type="PANTHER" id="PTHR47991">
    <property type="entry name" value="OXOGLUTARATE/IRON-DEPENDENT DIOXYGENASE"/>
    <property type="match status" value="1"/>
</dbReference>
<dbReference type="GO" id="GO:0016491">
    <property type="term" value="F:oxidoreductase activity"/>
    <property type="evidence" value="ECO:0007669"/>
    <property type="project" value="UniProtKB-KW"/>
</dbReference>
<dbReference type="InterPro" id="IPR005123">
    <property type="entry name" value="Oxoglu/Fe-dep_dioxygenase_dom"/>
</dbReference>
<dbReference type="PROSITE" id="PS51471">
    <property type="entry name" value="FE2OG_OXY"/>
    <property type="match status" value="1"/>
</dbReference>
<keyword evidence="9" id="KW-1185">Reference proteome</keyword>
<proteinExistence type="inferred from homology"/>
<dbReference type="OrthoDB" id="288590at2759"/>
<dbReference type="EMBL" id="KK915662">
    <property type="protein sequence ID" value="KDP21184.1"/>
    <property type="molecule type" value="Genomic_DNA"/>
</dbReference>
<dbReference type="GO" id="GO:0031418">
    <property type="term" value="F:L-ascorbic acid binding"/>
    <property type="evidence" value="ECO:0007669"/>
    <property type="project" value="UniProtKB-KW"/>
</dbReference>
<accession>A0A067JNW1</accession>
<sequence>MSEAALMEAKSRLGSTVLVPSVKELAKEQFISIPPRYVHHDQQPPSTVIDTNSLPQIPVIDMAKLLSQEFMDSELQKFHHACRDWGFFQLVNHGVSTELLEKVKVETEKFFNLPMEKKEKLWQKAGEIEGFGQHFVNSEEQKLEWADLFYVVTLPPRSRKPHLFDNFPPSFRDTIEAYSEELQGVANKIFKLVIKALGIMEVDYIRELFEEGWQAMRMNYYPSCPQPDLVIGLKPHSDATGLTILFQLNDIVGLQIKKDGLWIPVKPIPNAFIINIGDMLEIVTNGIYRSIEHRATISSNKERLSIATFHNPKFDAELVAASSLVTPQTPQAFKRMSVSDYFKGYLSRELDGKSFIEFLRIQNDQIKNN</sequence>
<dbReference type="InterPro" id="IPR026992">
    <property type="entry name" value="DIOX_N"/>
</dbReference>
<reference evidence="8 9" key="1">
    <citation type="journal article" date="2014" name="PLoS ONE">
        <title>Global Analysis of Gene Expression Profiles in Physic Nut (Jatropha curcas L.) Seedlings Exposed to Salt Stress.</title>
        <authorList>
            <person name="Zhang L."/>
            <person name="Zhang C."/>
            <person name="Wu P."/>
            <person name="Chen Y."/>
            <person name="Li M."/>
            <person name="Jiang H."/>
            <person name="Wu G."/>
        </authorList>
    </citation>
    <scope>NUCLEOTIDE SEQUENCE [LARGE SCALE GENOMIC DNA]</scope>
    <source>
        <strain evidence="9">cv. GZQX0401</strain>
        <tissue evidence="8">Young leaves</tissue>
    </source>
</reference>
<feature type="domain" description="Fe2OG dioxygenase" evidence="7">
    <location>
        <begin position="212"/>
        <end position="312"/>
    </location>
</feature>
<gene>
    <name evidence="8" type="ORF">JCGZ_21655</name>
</gene>
<evidence type="ECO:0000256" key="4">
    <source>
        <dbReference type="ARBA" id="ARBA00023002"/>
    </source>
</evidence>
<dbReference type="InterPro" id="IPR044861">
    <property type="entry name" value="IPNS-like_FE2OG_OXY"/>
</dbReference>
<keyword evidence="5 6" id="KW-0408">Iron</keyword>
<evidence type="ECO:0000259" key="7">
    <source>
        <dbReference type="PROSITE" id="PS51471"/>
    </source>
</evidence>
<keyword evidence="3" id="KW-0847">Vitamin C</keyword>
<keyword evidence="2 6" id="KW-0479">Metal-binding</keyword>
<evidence type="ECO:0000256" key="1">
    <source>
        <dbReference type="ARBA" id="ARBA00008056"/>
    </source>
</evidence>
<evidence type="ECO:0000256" key="2">
    <source>
        <dbReference type="ARBA" id="ARBA00022723"/>
    </source>
</evidence>
<dbReference type="GO" id="GO:0046872">
    <property type="term" value="F:metal ion binding"/>
    <property type="evidence" value="ECO:0007669"/>
    <property type="project" value="UniProtKB-KW"/>
</dbReference>
<dbReference type="Pfam" id="PF03171">
    <property type="entry name" value="2OG-FeII_Oxy"/>
    <property type="match status" value="1"/>
</dbReference>
<dbReference type="Pfam" id="PF14226">
    <property type="entry name" value="DIOX_N"/>
    <property type="match status" value="1"/>
</dbReference>
<dbReference type="Gene3D" id="2.60.120.330">
    <property type="entry name" value="B-lactam Antibiotic, Isopenicillin N Synthase, Chain"/>
    <property type="match status" value="1"/>
</dbReference>
<evidence type="ECO:0000256" key="3">
    <source>
        <dbReference type="ARBA" id="ARBA00022896"/>
    </source>
</evidence>
<keyword evidence="4 6" id="KW-0560">Oxidoreductase</keyword>
<protein>
    <recommendedName>
        <fullName evidence="7">Fe2OG dioxygenase domain-containing protein</fullName>
    </recommendedName>
</protein>
<organism evidence="8 9">
    <name type="scientific">Jatropha curcas</name>
    <name type="common">Barbados nut</name>
    <dbReference type="NCBI Taxonomy" id="180498"/>
    <lineage>
        <taxon>Eukaryota</taxon>
        <taxon>Viridiplantae</taxon>
        <taxon>Streptophyta</taxon>
        <taxon>Embryophyta</taxon>
        <taxon>Tracheophyta</taxon>
        <taxon>Spermatophyta</taxon>
        <taxon>Magnoliopsida</taxon>
        <taxon>eudicotyledons</taxon>
        <taxon>Gunneridae</taxon>
        <taxon>Pentapetalae</taxon>
        <taxon>rosids</taxon>
        <taxon>fabids</taxon>
        <taxon>Malpighiales</taxon>
        <taxon>Euphorbiaceae</taxon>
        <taxon>Crotonoideae</taxon>
        <taxon>Jatropheae</taxon>
        <taxon>Jatropha</taxon>
    </lineage>
</organism>